<gene>
    <name evidence="9" type="ORF">RM572_23075</name>
</gene>
<keyword evidence="5" id="KW-0777">Teichoic acid biosynthesis</keyword>
<comment type="similarity">
    <text evidence="2">Belongs to the CDP-glycerol glycerophosphotransferase family.</text>
</comment>
<keyword evidence="4" id="KW-0808">Transferase</keyword>
<dbReference type="Pfam" id="PF04464">
    <property type="entry name" value="Glyphos_transf"/>
    <property type="match status" value="1"/>
</dbReference>
<feature type="compositionally biased region" description="Acidic residues" evidence="7">
    <location>
        <begin position="629"/>
        <end position="640"/>
    </location>
</feature>
<dbReference type="InterPro" id="IPR029044">
    <property type="entry name" value="Nucleotide-diphossugar_trans"/>
</dbReference>
<evidence type="ECO:0000256" key="3">
    <source>
        <dbReference type="ARBA" id="ARBA00022475"/>
    </source>
</evidence>
<keyword evidence="10" id="KW-1185">Reference proteome</keyword>
<protein>
    <submittedName>
        <fullName evidence="9">CDP-glycerol glycerophosphotransferase family protein</fullName>
    </submittedName>
</protein>
<feature type="domain" description="Glycosyltransferase 2-like" evidence="8">
    <location>
        <begin position="6"/>
        <end position="143"/>
    </location>
</feature>
<keyword evidence="6" id="KW-0472">Membrane</keyword>
<evidence type="ECO:0000313" key="9">
    <source>
        <dbReference type="EMBL" id="MDT0381647.1"/>
    </source>
</evidence>
<dbReference type="SUPFAM" id="SSF53756">
    <property type="entry name" value="UDP-Glycosyltransferase/glycogen phosphorylase"/>
    <property type="match status" value="1"/>
</dbReference>
<proteinExistence type="inferred from homology"/>
<name>A0ABU2P0A2_9ACTN</name>
<dbReference type="Gene3D" id="3.40.50.11820">
    <property type="match status" value="1"/>
</dbReference>
<organism evidence="9 10">
    <name type="scientific">Streptomyces hazeniae</name>
    <dbReference type="NCBI Taxonomy" id="3075538"/>
    <lineage>
        <taxon>Bacteria</taxon>
        <taxon>Bacillati</taxon>
        <taxon>Actinomycetota</taxon>
        <taxon>Actinomycetes</taxon>
        <taxon>Kitasatosporales</taxon>
        <taxon>Streptomycetaceae</taxon>
        <taxon>Streptomyces</taxon>
    </lineage>
</organism>
<dbReference type="InterPro" id="IPR001173">
    <property type="entry name" value="Glyco_trans_2-like"/>
</dbReference>
<feature type="region of interest" description="Disordered" evidence="7">
    <location>
        <begin position="621"/>
        <end position="663"/>
    </location>
</feature>
<keyword evidence="3" id="KW-1003">Cell membrane</keyword>
<dbReference type="Pfam" id="PF00535">
    <property type="entry name" value="Glycos_transf_2"/>
    <property type="match status" value="1"/>
</dbReference>
<sequence length="1236" mass="135774">MSPRLSVVVPLPTTDAVLLPCLRSLAAQTAADLEVVLVDDGPQDAPVAAAARAFAAGDGRFRVVREADRPPGGPGRTGRARNAGLRHTGAKIPYLAFLEPEDTLPPTAYERLLGTLEDTGSDFATGNAVRLGADGRPGRTPLLGRPLDRDRPATHVTRHRNLARDRMAGTKVFRRAFWERHALSWPEEAGQTDLRLVVPAHFLATAVDVVGEPVLHRRDSGADRPEPGAPVAGAPRARGASAGAELRELVRALDAVSRFVHGRPSDRRHRGEDERHFDTGVLTVDLAPYLAAFPEADEGFQAEFAALARDFLTRVDPAVVAALPLASRIKWHLVREGRTDDLLAALAFERDNPHVFHVIGRGPRRAAAYLRPDGSPIEVPHRIGRVRSAEQPLHARLREARWQPDGTLLLRGYGYVRSAEADRPQRSRKFGWLRQGGGSRRRLPLRVRTVPAPEATRNSRQRTYSYDASGFEITVDPERLLTALRGDRRSASWTVCLGVVTGGLVRGGGVKAGSEGSGAQPPVRELPGDRRVSASFAGGRLRLTVEETTARLTGQRIADGVWHATLAVRKPHRPVALRMAHQQSGTEVELPVRPDTSAAPADDGWTPYAVSVATAELTSALATARAAEGEEGEEGEEEENGAGPDSAEGAARQRGTDRWRPALSLADETTCRIVVPSGEQPAGTPLRAPLAAPGEHALRELYAGPDAQGLLALTDRPVHPVADRVSWSPDGELAVEGVLPEAVGAELEVVWQHSGHRQEVTAPLERSGERFRTALRPAGAAPGELPLRQGRWFPFLRAVGAETRHDDLPVRLYPAALDTLPLTHGGSGPGGRAFTAERRYHDRLFLASGSDLAETERGAYGQHRLSTLHYPVARRQPLRDAVLYHSFDGRQYSDSPRAVHEEVLRRGTDVEHLWVVRDGQALVPSGAEAVVMGSARWHEALARSRWLIGNTHFPRWFARRDGQTAVQTWHGTPLKRIGLDLADTDFANRSYLESLPARAAEWSVLLSPNRFSTPILRRAFGYEGEVLESGYPRNDLLYAEDREKRAEEVRRRLDIPLDTRVVLYAPTWRDDNRYDRANCRFDLRLDLAAARAALGADHLLLVRKHYLVADSVPGTADGFVRDVSAHPDLAELLLVADVLVTDYSSVMFDFAHTGRPMLFHTYDLDHYRDVLRGFYFDFEQRAPGPLLSSSDEVIEALREVDAVADVHRDAYADFRRAFCDLDDGTAAARVVDRMFD</sequence>
<dbReference type="PANTHER" id="PTHR37316">
    <property type="entry name" value="TEICHOIC ACID GLYCEROL-PHOSPHATE PRIMASE"/>
    <property type="match status" value="1"/>
</dbReference>
<evidence type="ECO:0000256" key="2">
    <source>
        <dbReference type="ARBA" id="ARBA00010488"/>
    </source>
</evidence>
<evidence type="ECO:0000256" key="7">
    <source>
        <dbReference type="SAM" id="MobiDB-lite"/>
    </source>
</evidence>
<dbReference type="SUPFAM" id="SSF53448">
    <property type="entry name" value="Nucleotide-diphospho-sugar transferases"/>
    <property type="match status" value="1"/>
</dbReference>
<dbReference type="InterPro" id="IPR043149">
    <property type="entry name" value="TagF_N"/>
</dbReference>
<comment type="caution">
    <text evidence="9">The sequence shown here is derived from an EMBL/GenBank/DDBJ whole genome shotgun (WGS) entry which is preliminary data.</text>
</comment>
<dbReference type="InterPro" id="IPR051612">
    <property type="entry name" value="Teichoic_Acid_Biosynth"/>
</dbReference>
<accession>A0ABU2P0A2</accession>
<feature type="region of interest" description="Disordered" evidence="7">
    <location>
        <begin position="217"/>
        <end position="238"/>
    </location>
</feature>
<dbReference type="CDD" id="cd00761">
    <property type="entry name" value="Glyco_tranf_GTA_type"/>
    <property type="match status" value="1"/>
</dbReference>
<feature type="region of interest" description="Disordered" evidence="7">
    <location>
        <begin position="130"/>
        <end position="150"/>
    </location>
</feature>
<dbReference type="Gene3D" id="3.40.50.12580">
    <property type="match status" value="1"/>
</dbReference>
<dbReference type="InterPro" id="IPR043148">
    <property type="entry name" value="TagF_C"/>
</dbReference>
<evidence type="ECO:0000256" key="5">
    <source>
        <dbReference type="ARBA" id="ARBA00022944"/>
    </source>
</evidence>
<evidence type="ECO:0000313" key="10">
    <source>
        <dbReference type="Proteomes" id="UP001183414"/>
    </source>
</evidence>
<dbReference type="EMBL" id="JAVREQ010000024">
    <property type="protein sequence ID" value="MDT0381647.1"/>
    <property type="molecule type" value="Genomic_DNA"/>
</dbReference>
<comment type="subcellular location">
    <subcellularLocation>
        <location evidence="1">Cell membrane</location>
        <topology evidence="1">Peripheral membrane protein</topology>
    </subcellularLocation>
</comment>
<evidence type="ECO:0000256" key="4">
    <source>
        <dbReference type="ARBA" id="ARBA00022679"/>
    </source>
</evidence>
<feature type="compositionally biased region" description="Low complexity" evidence="7">
    <location>
        <begin position="229"/>
        <end position="238"/>
    </location>
</feature>
<dbReference type="RefSeq" id="WP_311675331.1">
    <property type="nucleotide sequence ID" value="NZ_JAVREQ010000024.1"/>
</dbReference>
<dbReference type="Proteomes" id="UP001183414">
    <property type="component" value="Unassembled WGS sequence"/>
</dbReference>
<evidence type="ECO:0000256" key="6">
    <source>
        <dbReference type="ARBA" id="ARBA00023136"/>
    </source>
</evidence>
<dbReference type="Gene3D" id="3.90.550.10">
    <property type="entry name" value="Spore Coat Polysaccharide Biosynthesis Protein SpsA, Chain A"/>
    <property type="match status" value="1"/>
</dbReference>
<dbReference type="InterPro" id="IPR007554">
    <property type="entry name" value="Glycerophosphate_synth"/>
</dbReference>
<feature type="region of interest" description="Disordered" evidence="7">
    <location>
        <begin position="581"/>
        <end position="605"/>
    </location>
</feature>
<reference evidence="10" key="1">
    <citation type="submission" date="2023-07" db="EMBL/GenBank/DDBJ databases">
        <title>30 novel species of actinomycetes from the DSMZ collection.</title>
        <authorList>
            <person name="Nouioui I."/>
        </authorList>
    </citation>
    <scope>NUCLEOTIDE SEQUENCE [LARGE SCALE GENOMIC DNA]</scope>
    <source>
        <strain evidence="10">DSM 42041</strain>
    </source>
</reference>
<evidence type="ECO:0000256" key="1">
    <source>
        <dbReference type="ARBA" id="ARBA00004202"/>
    </source>
</evidence>
<feature type="compositionally biased region" description="Basic and acidic residues" evidence="7">
    <location>
        <begin position="217"/>
        <end position="226"/>
    </location>
</feature>
<evidence type="ECO:0000259" key="8">
    <source>
        <dbReference type="Pfam" id="PF00535"/>
    </source>
</evidence>
<dbReference type="PANTHER" id="PTHR37316:SF3">
    <property type="entry name" value="TEICHOIC ACID GLYCEROL-PHOSPHATE TRANSFERASE"/>
    <property type="match status" value="1"/>
</dbReference>